<gene>
    <name evidence="11" type="ORF">B296_00023107</name>
</gene>
<keyword evidence="4" id="KW-0539">Nucleus</keyword>
<dbReference type="PROSITE" id="PS50829">
    <property type="entry name" value="GYF"/>
    <property type="match status" value="1"/>
</dbReference>
<dbReference type="InterPro" id="IPR036128">
    <property type="entry name" value="Plus3-like_sf"/>
</dbReference>
<dbReference type="CDD" id="cd10567">
    <property type="entry name" value="SWIB-MDM2_like"/>
    <property type="match status" value="1"/>
</dbReference>
<dbReference type="GO" id="GO:0008270">
    <property type="term" value="F:zinc ion binding"/>
    <property type="evidence" value="ECO:0007669"/>
    <property type="project" value="UniProtKB-KW"/>
</dbReference>
<reference evidence="11 12" key="1">
    <citation type="journal article" date="2014" name="Agronomy (Basel)">
        <title>A Draft Genome Sequence for Ensete ventricosum, the Drought-Tolerant Tree Against Hunger.</title>
        <authorList>
            <person name="Harrison J."/>
            <person name="Moore K.A."/>
            <person name="Paszkiewicz K."/>
            <person name="Jones T."/>
            <person name="Grant M."/>
            <person name="Ambacheew D."/>
            <person name="Muzemil S."/>
            <person name="Studholme D.J."/>
        </authorList>
    </citation>
    <scope>NUCLEOTIDE SEQUENCE [LARGE SCALE GENOMIC DNA]</scope>
</reference>
<feature type="compositionally biased region" description="Polar residues" evidence="6">
    <location>
        <begin position="1678"/>
        <end position="1687"/>
    </location>
</feature>
<name>A0A426ZSQ6_ENSVE</name>
<dbReference type="Pfam" id="PF03126">
    <property type="entry name" value="Plus-3"/>
    <property type="match status" value="1"/>
</dbReference>
<feature type="region of interest" description="Disordered" evidence="6">
    <location>
        <begin position="1900"/>
        <end position="2003"/>
    </location>
</feature>
<dbReference type="Gene3D" id="3.30.40.10">
    <property type="entry name" value="Zinc/RING finger domain, C3HC4 (zinc finger)"/>
    <property type="match status" value="1"/>
</dbReference>
<dbReference type="Pfam" id="PF02213">
    <property type="entry name" value="GYF"/>
    <property type="match status" value="1"/>
</dbReference>
<dbReference type="Gene3D" id="1.10.245.10">
    <property type="entry name" value="SWIB/MDM2 domain"/>
    <property type="match status" value="1"/>
</dbReference>
<sequence length="2025" mass="220674">MEEESGGEDASDVAEPYSLPSPSVGVDEARLSQCDRAECGGEAGCSSVPQGSSVASPHFGSDLNVLKLAGLESVPDATCASDDYGEAVSLEVEEAGDSPIFLRGQAADHNEAEVSLPQGFPVGSSSCSDGGFEKVIAIEPDAGDLLKEEALHMVTEETKRTLFSQWQQGKDGLKEEVSTSQGSPAVSPSGFGGALPKFASFETDATATIAGEDGAVEEANMDVDSVQVPLQHHGKDGVQEKVLLPPSSSDVGLLKIAAFESVISTSTANDDVALEEAVTQMDVGGVLSFACKQTANCGEENISMPKSPVALSSSDSKERLEKDESDALATAGDDDAVKEDDTVKEEVSLADAEKLDNVPIPLYEQIVDVGRGELTMPQVSLAEFPSVSDREDENIVKIEHDASTMSHGSADVMDDEPAQKDAKADGTPVVEQRGGGRRKRGRPPKAQVARTLSRRKEEEEVCFICFDGGDLVVCDRRLVCFRCLFYARYLSVPCVGMLDTVRYSSLRIVPTTDWYTGMIRVDFDDKSSFEYLFKDYWLELKAKLSLTLEELTRAKNSTMKSDLATEKEESSDDLLNAIQPQVASSDSSPEHKETLSSRRKIRKRSRNTVNEEGAVKVVENDGTLVSRDSNWASDELLEFVVHMKNGDRTALSQFDVQGLLLEYIKINKLRDPRRKSQIVCDSRLQNLFGKQRVGHFEMLKLLESHFLSKDVSPLDTEDKQGGVVDPDPDTDQIDAKRTSDVSLKIMPDKRRKSRKKVEKELLNGLDDYAAIDVHNISLMYLCRNLMEELVDDISFEEKVIGSFVRIRISGVGQRQDLYRLVQIVGTSRAAKRYKSGKKITDVTLEILNLNKKEVIPIDIISNQEFTEVNDWHYCVRPRSVISYHTDIWITKLKNKRRVMSPRSFSARGEKKRLLPREASARNLRKEKKRCFLLPTIAEDSPHKASRSQRARIGIGRAAPDLQVRPLLLSPSADITRNRLAMIEIDRYRPTTARDVGTLLYVPVVLYHTGMCIEKLQLLNTPEEHNRRLNEVPEIHTDPHMDPDYESAEEEESDIGIQDLKYNLISKHAGYYNRSRGSSFLRNGKEVKSPGKGGSILSDSWSGPRKNSNTWESNRSTLIEGASITDSSSGRGVNTTEYSLNQANDVCQASSSEASKNHGIASSSDASLYNKKVIRSEQLADGVQGNQKASLSGGLAAIGNESDKIWHYQDPSGKVQGPFSMIQLRKWNTTGYFPRNLKIWRTSEKQEDSILLSDALVGQFEKDLPEWEPHNNSTSQSATNLEGVQRGSINFALSNSKNDAQKYKFGENEKWDTRDSSSVSIPTTQPSSNCWLMAEGSINKHLSSSASLQTTTSASVSTSRGREELQCSLTINESSRSSSHSLRELDSCSRQVVLGQNVILDGAKAHSASQSTPDTVSLGQTIALTQHPDKIDDLLSSDYFHKKNSELELSSASEHQTAPELPLRDDMKRPSYVMDFGGSSSTKIGAGLCSSQSLEMKMTLSHRPATSGILSSEHEQLASSQLDDRQDHLFVLHGQHDPGKELLRVHDRSSNVATRKSDGGRNSDFVACAQKGTLVLPVCFHPEGLSFQLETSDPSKDPKEKTHVTEVENLAPAASSKIFRVDSMRNSAPLAVSVDNQLHQTLTISYPGSNLIPEVSSEAPDLSAHPSNAAANLFVQSISAQRSQTSAAPTPEPHKPGHEPMHSATHTMSSNKSTPSVPHMTPHGWNTATDSAVVNNAHSLPSDGSNTLSSSHFGANATLVPVQPTQLGFDTGSSVRNTGFPVAAQNPNPNPGPTGNMNWTPVPQGNMNAGWGMVAQGSMNMPCGQPVQTIANMNMGLGSQNQVNTMMNTGWVAPAQGNTNMNVAWVSPVMGNTNQPSGWGGQSQGNLPANPVRTMLLPGHQTNPSPGWVAPAPSNANQSWETPTQGTMNTDASWGSRQGNINPCWVPSAGNSQSSSTRPPQSGGRHLGRCDNLQGNDSGQAKQRPSWNRMQSGGGSSLPPRGQTGICKFHEMGHCKKGASCNYFHP</sequence>
<evidence type="ECO:0000256" key="2">
    <source>
        <dbReference type="ARBA" id="ARBA00023015"/>
    </source>
</evidence>
<dbReference type="SUPFAM" id="SSF159042">
    <property type="entry name" value="Plus3-like"/>
    <property type="match status" value="1"/>
</dbReference>
<dbReference type="Pfam" id="PF02201">
    <property type="entry name" value="SWIB"/>
    <property type="match status" value="1"/>
</dbReference>
<dbReference type="PROSITE" id="PS51360">
    <property type="entry name" value="PLUS3"/>
    <property type="match status" value="1"/>
</dbReference>
<feature type="domain" description="DM2" evidence="10">
    <location>
        <begin position="625"/>
        <end position="708"/>
    </location>
</feature>
<feature type="compositionally biased region" description="Polar residues" evidence="6">
    <location>
        <begin position="1913"/>
        <end position="1940"/>
    </location>
</feature>
<accession>A0A426ZSQ6</accession>
<dbReference type="InterPro" id="IPR004343">
    <property type="entry name" value="Plus-3_dom"/>
</dbReference>
<feature type="compositionally biased region" description="Polar residues" evidence="6">
    <location>
        <begin position="1763"/>
        <end position="1776"/>
    </location>
</feature>
<feature type="zinc finger region" description="C3H1-type" evidence="5">
    <location>
        <begin position="2000"/>
        <end position="2025"/>
    </location>
</feature>
<dbReference type="PANTHER" id="PTHR13115:SF14">
    <property type="entry name" value="ZINC FINGER CCCH DOMAIN-CONTAINING PROTEIN 19"/>
    <property type="match status" value="1"/>
</dbReference>
<feature type="domain" description="GYF" evidence="8">
    <location>
        <begin position="1202"/>
        <end position="1256"/>
    </location>
</feature>
<organism evidence="11 12">
    <name type="scientific">Ensete ventricosum</name>
    <name type="common">Abyssinian banana</name>
    <name type="synonym">Musa ensete</name>
    <dbReference type="NCBI Taxonomy" id="4639"/>
    <lineage>
        <taxon>Eukaryota</taxon>
        <taxon>Viridiplantae</taxon>
        <taxon>Streptophyta</taxon>
        <taxon>Embryophyta</taxon>
        <taxon>Tracheophyta</taxon>
        <taxon>Spermatophyta</taxon>
        <taxon>Magnoliopsida</taxon>
        <taxon>Liliopsida</taxon>
        <taxon>Zingiberales</taxon>
        <taxon>Musaceae</taxon>
        <taxon>Ensete</taxon>
    </lineage>
</organism>
<evidence type="ECO:0000313" key="11">
    <source>
        <dbReference type="EMBL" id="RRT67059.1"/>
    </source>
</evidence>
<keyword evidence="5" id="KW-0863">Zinc-finger</keyword>
<evidence type="ECO:0000256" key="4">
    <source>
        <dbReference type="ARBA" id="ARBA00023242"/>
    </source>
</evidence>
<dbReference type="InterPro" id="IPR036885">
    <property type="entry name" value="SWIB_MDM2_dom_sf"/>
</dbReference>
<evidence type="ECO:0008006" key="13">
    <source>
        <dbReference type="Google" id="ProtNLM"/>
    </source>
</evidence>
<feature type="domain" description="C3H1-type" evidence="7">
    <location>
        <begin position="2000"/>
        <end position="2025"/>
    </location>
</feature>
<evidence type="ECO:0000256" key="6">
    <source>
        <dbReference type="SAM" id="MobiDB-lite"/>
    </source>
</evidence>
<feature type="region of interest" description="Disordered" evidence="6">
    <location>
        <begin position="1678"/>
        <end position="1727"/>
    </location>
</feature>
<keyword evidence="2" id="KW-0805">Transcription regulation</keyword>
<dbReference type="PROSITE" id="PS51925">
    <property type="entry name" value="SWIB_MDM2"/>
    <property type="match status" value="1"/>
</dbReference>
<feature type="region of interest" description="Disordered" evidence="6">
    <location>
        <begin position="404"/>
        <end position="451"/>
    </location>
</feature>
<feature type="compositionally biased region" description="Low complexity" evidence="6">
    <location>
        <begin position="1342"/>
        <end position="1358"/>
    </location>
</feature>
<dbReference type="SMART" id="SM00151">
    <property type="entry name" value="SWIB"/>
    <property type="match status" value="1"/>
</dbReference>
<dbReference type="Gene3D" id="3.90.70.200">
    <property type="entry name" value="Plus-3 domain"/>
    <property type="match status" value="1"/>
</dbReference>
<dbReference type="InterPro" id="IPR013083">
    <property type="entry name" value="Znf_RING/FYVE/PHD"/>
</dbReference>
<evidence type="ECO:0000256" key="5">
    <source>
        <dbReference type="PROSITE-ProRule" id="PRU00723"/>
    </source>
</evidence>
<protein>
    <recommendedName>
        <fullName evidence="13">C3H1-type domain-containing protein</fullName>
    </recommendedName>
</protein>
<dbReference type="Gene3D" id="3.30.1490.40">
    <property type="match status" value="1"/>
</dbReference>
<dbReference type="SUPFAM" id="SSF47592">
    <property type="entry name" value="SWIB/MDM2 domain"/>
    <property type="match status" value="1"/>
</dbReference>
<dbReference type="SUPFAM" id="SSF55277">
    <property type="entry name" value="GYF domain"/>
    <property type="match status" value="1"/>
</dbReference>
<dbReference type="InterPro" id="IPR003121">
    <property type="entry name" value="SWIB_MDM2_domain"/>
</dbReference>
<evidence type="ECO:0000256" key="3">
    <source>
        <dbReference type="ARBA" id="ARBA00023163"/>
    </source>
</evidence>
<dbReference type="InterPro" id="IPR035445">
    <property type="entry name" value="GYF-like_dom_sf"/>
</dbReference>
<dbReference type="EMBL" id="AMZH03005178">
    <property type="protein sequence ID" value="RRT67059.1"/>
    <property type="molecule type" value="Genomic_DNA"/>
</dbReference>
<dbReference type="PROSITE" id="PS50103">
    <property type="entry name" value="ZF_C3H1"/>
    <property type="match status" value="1"/>
</dbReference>
<dbReference type="GO" id="GO:1990269">
    <property type="term" value="F:RNA polymerase II C-terminal domain phosphoserine binding"/>
    <property type="evidence" value="ECO:0007669"/>
    <property type="project" value="TreeGrafter"/>
</dbReference>
<dbReference type="InterPro" id="IPR003169">
    <property type="entry name" value="GYF"/>
</dbReference>
<feature type="region of interest" description="Disordered" evidence="6">
    <location>
        <begin position="580"/>
        <end position="606"/>
    </location>
</feature>
<dbReference type="InterPro" id="IPR000571">
    <property type="entry name" value="Znf_CCCH"/>
</dbReference>
<evidence type="ECO:0000259" key="8">
    <source>
        <dbReference type="PROSITE" id="PS50829"/>
    </source>
</evidence>
<feature type="region of interest" description="Disordered" evidence="6">
    <location>
        <begin position="1763"/>
        <end position="1792"/>
    </location>
</feature>
<feature type="region of interest" description="Disordered" evidence="6">
    <location>
        <begin position="301"/>
        <end position="333"/>
    </location>
</feature>
<dbReference type="InterPro" id="IPR019835">
    <property type="entry name" value="SWIB_domain"/>
</dbReference>
<dbReference type="Proteomes" id="UP000287651">
    <property type="component" value="Unassembled WGS sequence"/>
</dbReference>
<dbReference type="PANTHER" id="PTHR13115">
    <property type="entry name" value="RNA POLYMERASE-ASSOCIATED PROTEIN RTF1 HOMOLOG"/>
    <property type="match status" value="1"/>
</dbReference>
<keyword evidence="5" id="KW-0479">Metal-binding</keyword>
<keyword evidence="5" id="KW-0862">Zinc</keyword>
<feature type="compositionally biased region" description="Polar residues" evidence="6">
    <location>
        <begin position="1096"/>
        <end position="1111"/>
    </location>
</feature>
<comment type="subcellular location">
    <subcellularLocation>
        <location evidence="1">Nucleus</location>
    </subcellularLocation>
</comment>
<feature type="compositionally biased region" description="Polar residues" evidence="6">
    <location>
        <begin position="1948"/>
        <end position="1959"/>
    </location>
</feature>
<comment type="caution">
    <text evidence="11">The sequence shown here is derived from an EMBL/GenBank/DDBJ whole genome shotgun (WGS) entry which is preliminary data.</text>
</comment>
<dbReference type="GO" id="GO:0003677">
    <property type="term" value="F:DNA binding"/>
    <property type="evidence" value="ECO:0007669"/>
    <property type="project" value="InterPro"/>
</dbReference>
<feature type="region of interest" description="Disordered" evidence="6">
    <location>
        <begin position="1342"/>
        <end position="1361"/>
    </location>
</feature>
<feature type="region of interest" description="Disordered" evidence="6">
    <location>
        <begin position="1"/>
        <end position="27"/>
    </location>
</feature>
<feature type="region of interest" description="Disordered" evidence="6">
    <location>
        <begin position="1081"/>
        <end position="1111"/>
    </location>
</feature>
<evidence type="ECO:0000259" key="9">
    <source>
        <dbReference type="PROSITE" id="PS51360"/>
    </source>
</evidence>
<feature type="compositionally biased region" description="Acidic residues" evidence="6">
    <location>
        <begin position="1"/>
        <end position="12"/>
    </location>
</feature>
<evidence type="ECO:0000256" key="1">
    <source>
        <dbReference type="ARBA" id="ARBA00004123"/>
    </source>
</evidence>
<feature type="domain" description="Plus3" evidence="9">
    <location>
        <begin position="770"/>
        <end position="904"/>
    </location>
</feature>
<feature type="compositionally biased region" description="Basic residues" evidence="6">
    <location>
        <begin position="597"/>
        <end position="606"/>
    </location>
</feature>
<dbReference type="GO" id="GO:0016593">
    <property type="term" value="C:Cdc73/Paf1 complex"/>
    <property type="evidence" value="ECO:0007669"/>
    <property type="project" value="TreeGrafter"/>
</dbReference>
<proteinExistence type="predicted"/>
<evidence type="ECO:0000259" key="10">
    <source>
        <dbReference type="PROSITE" id="PS51925"/>
    </source>
</evidence>
<keyword evidence="3" id="KW-0804">Transcription</keyword>
<dbReference type="CDD" id="cd00072">
    <property type="entry name" value="GYF"/>
    <property type="match status" value="1"/>
</dbReference>
<evidence type="ECO:0000313" key="12">
    <source>
        <dbReference type="Proteomes" id="UP000287651"/>
    </source>
</evidence>
<feature type="region of interest" description="Disordered" evidence="6">
    <location>
        <begin position="713"/>
        <end position="733"/>
    </location>
</feature>
<dbReference type="SMART" id="SM00444">
    <property type="entry name" value="GYF"/>
    <property type="match status" value="1"/>
</dbReference>
<dbReference type="SMART" id="SM00719">
    <property type="entry name" value="Plus3"/>
    <property type="match status" value="1"/>
</dbReference>
<feature type="compositionally biased region" description="Polar residues" evidence="6">
    <location>
        <begin position="1703"/>
        <end position="1715"/>
    </location>
</feature>
<evidence type="ECO:0000259" key="7">
    <source>
        <dbReference type="PROSITE" id="PS50103"/>
    </source>
</evidence>
<feature type="compositionally biased region" description="Polar residues" evidence="6">
    <location>
        <begin position="1972"/>
        <end position="1990"/>
    </location>
</feature>
<feature type="compositionally biased region" description="Basic and acidic residues" evidence="6">
    <location>
        <begin position="1691"/>
        <end position="1700"/>
    </location>
</feature>